<dbReference type="InterPro" id="IPR027417">
    <property type="entry name" value="P-loop_NTPase"/>
</dbReference>
<dbReference type="EC" id="6.3.5.11" evidence="7"/>
<dbReference type="HAMAP" id="MF_00027">
    <property type="entry name" value="CobB_CbiA"/>
    <property type="match status" value="1"/>
</dbReference>
<evidence type="ECO:0000256" key="1">
    <source>
        <dbReference type="ARBA" id="ARBA00001946"/>
    </source>
</evidence>
<keyword evidence="2 7" id="KW-0436">Ligase</keyword>
<dbReference type="Pfam" id="PF07685">
    <property type="entry name" value="GATase_3"/>
    <property type="match status" value="1"/>
</dbReference>
<accession>A4J9E5</accession>
<dbReference type="Gene3D" id="3.40.50.300">
    <property type="entry name" value="P-loop containing nucleotide triphosphate hydrolases"/>
    <property type="match status" value="1"/>
</dbReference>
<reference evidence="10 11" key="1">
    <citation type="submission" date="2007-03" db="EMBL/GenBank/DDBJ databases">
        <title>Complete sequence of Desulfotomaculum reducens MI-1.</title>
        <authorList>
            <consortium name="US DOE Joint Genome Institute"/>
            <person name="Copeland A."/>
            <person name="Lucas S."/>
            <person name="Lapidus A."/>
            <person name="Barry K."/>
            <person name="Detter J.C."/>
            <person name="Glavina del Rio T."/>
            <person name="Hammon N."/>
            <person name="Israni S."/>
            <person name="Dalin E."/>
            <person name="Tice H."/>
            <person name="Pitluck S."/>
            <person name="Sims D."/>
            <person name="Brettin T."/>
            <person name="Bruce D."/>
            <person name="Han C."/>
            <person name="Tapia R."/>
            <person name="Schmutz J."/>
            <person name="Larimer F."/>
            <person name="Land M."/>
            <person name="Hauser L."/>
            <person name="Kyrpides N."/>
            <person name="Kim E."/>
            <person name="Tebo B.M."/>
            <person name="Richardson P."/>
        </authorList>
    </citation>
    <scope>NUCLEOTIDE SEQUENCE [LARGE SCALE GENOMIC DNA]</scope>
    <source>
        <strain evidence="10 11">MI-1</strain>
    </source>
</reference>
<evidence type="ECO:0000313" key="11">
    <source>
        <dbReference type="Proteomes" id="UP000001556"/>
    </source>
</evidence>
<evidence type="ECO:0000256" key="2">
    <source>
        <dbReference type="ARBA" id="ARBA00022598"/>
    </source>
</evidence>
<evidence type="ECO:0000256" key="4">
    <source>
        <dbReference type="ARBA" id="ARBA00022840"/>
    </source>
</evidence>
<evidence type="ECO:0000256" key="5">
    <source>
        <dbReference type="ARBA" id="ARBA00022842"/>
    </source>
</evidence>
<evidence type="ECO:0000256" key="6">
    <source>
        <dbReference type="ARBA" id="ARBA00022962"/>
    </source>
</evidence>
<evidence type="ECO:0000256" key="7">
    <source>
        <dbReference type="HAMAP-Rule" id="MF_00027"/>
    </source>
</evidence>
<dbReference type="CDD" id="cd05388">
    <property type="entry name" value="CobB_N"/>
    <property type="match status" value="1"/>
</dbReference>
<sequence length="475" mass="52635">MSNTYKIPRLLVGAPQGRSGKTTITVGLIAALIGQGLHVQPFKKGPDFIDPSWLTKVAGHTCRNLDSYLMERQSIRQNFIRHAQAADIAIVEGAMGLFDGVDIQGSGSAAEIAKILQAPVLLVINCTRMTRSVAAMVNGYANFDPNVKIGGVILNQVARSRHEKMLRSSIAEYCDVPVLGAMPKGTQFTIPDRHLGLIPAGENDALMESVKKIGEAAAQYLDIEGILKMAQEWPGIVEEQVIQKPIEIEWIKQDTSNQRSNIPVIGVIRDRSFSFYYPENLEALVEAGAQLVEVSAISDPELPVIDGLYIGGGFPEVLARELEENHSFRQHLKQLIEQGLPVYAECGGLMYLGRRIHWEGQSFKMVGALPLEVEMIKKPQGHGYMHLEALPGTPYFATGKIVKGHEFHNSRVTDLDTSGCDFAFKVLRGHGINGQYDGIHYKNVLALYNHIHAVAETDWAHHFVKMAENWRRERK</sequence>
<feature type="active site" description="Nucleophile" evidence="7">
    <location>
        <position position="346"/>
    </location>
</feature>
<dbReference type="InterPro" id="IPR002586">
    <property type="entry name" value="CobQ/CobB/MinD/ParA_Nub-bd_dom"/>
</dbReference>
<dbReference type="KEGG" id="drm:Dred_3196"/>
<dbReference type="InterPro" id="IPR011698">
    <property type="entry name" value="GATase_3"/>
</dbReference>
<comment type="domain">
    <text evidence="7">Comprises of two domains. The C-terminal domain contains the binding site for glutamine and catalyzes the hydrolysis of this substrate to glutamate and ammonia. The N-terminal domain is anticipated to bind ATP and cobyrinate and catalyzes the ultimate synthesis of the diamide product. The ammonia produced via the glutaminase domain is probably translocated to the adjacent domain via a molecular tunnel, where it reacts with an activated intermediate.</text>
</comment>
<feature type="domain" description="CobQ/CobB/MinD/ParA nucleotide binding" evidence="8">
    <location>
        <begin position="14"/>
        <end position="194"/>
    </location>
</feature>
<dbReference type="PROSITE" id="PS51274">
    <property type="entry name" value="GATASE_COBBQ"/>
    <property type="match status" value="1"/>
</dbReference>
<dbReference type="NCBIfam" id="TIGR00379">
    <property type="entry name" value="cobB"/>
    <property type="match status" value="1"/>
</dbReference>
<dbReference type="OrthoDB" id="9764035at2"/>
<dbReference type="RefSeq" id="WP_011879486.1">
    <property type="nucleotide sequence ID" value="NC_009253.1"/>
</dbReference>
<feature type="site" description="Increases nucleophilicity of active site Cys" evidence="7">
    <location>
        <position position="450"/>
    </location>
</feature>
<comment type="catalytic activity">
    <reaction evidence="7">
        <text>cob(II)yrinate + 2 L-glutamine + 2 ATP + 2 H2O = cob(II)yrinate a,c diamide + 2 L-glutamate + 2 ADP + 2 phosphate + 2 H(+)</text>
        <dbReference type="Rhea" id="RHEA:26289"/>
        <dbReference type="ChEBI" id="CHEBI:15377"/>
        <dbReference type="ChEBI" id="CHEBI:15378"/>
        <dbReference type="ChEBI" id="CHEBI:29985"/>
        <dbReference type="ChEBI" id="CHEBI:30616"/>
        <dbReference type="ChEBI" id="CHEBI:43474"/>
        <dbReference type="ChEBI" id="CHEBI:58359"/>
        <dbReference type="ChEBI" id="CHEBI:58537"/>
        <dbReference type="ChEBI" id="CHEBI:58894"/>
        <dbReference type="ChEBI" id="CHEBI:456216"/>
        <dbReference type="EC" id="6.3.5.11"/>
    </reaction>
</comment>
<feature type="domain" description="CobB/CobQ-like glutamine amidotransferase" evidence="9">
    <location>
        <begin position="265"/>
        <end position="454"/>
    </location>
</feature>
<dbReference type="STRING" id="349161.Dred_3196"/>
<dbReference type="Gene3D" id="3.40.50.880">
    <property type="match status" value="1"/>
</dbReference>
<evidence type="ECO:0000259" key="8">
    <source>
        <dbReference type="Pfam" id="PF01656"/>
    </source>
</evidence>
<keyword evidence="4 7" id="KW-0067">ATP-binding</keyword>
<keyword evidence="6 7" id="KW-0315">Glutamine amidotransferase</keyword>
<dbReference type="AlphaFoldDB" id="A4J9E5"/>
<dbReference type="GO" id="GO:0009236">
    <property type="term" value="P:cobalamin biosynthetic process"/>
    <property type="evidence" value="ECO:0007669"/>
    <property type="project" value="UniProtKB-UniRule"/>
</dbReference>
<organism evidence="10 11">
    <name type="scientific">Desulforamulus reducens (strain ATCC BAA-1160 / DSM 100696 / MI-1)</name>
    <name type="common">Desulfotomaculum reducens</name>
    <dbReference type="NCBI Taxonomy" id="349161"/>
    <lineage>
        <taxon>Bacteria</taxon>
        <taxon>Bacillati</taxon>
        <taxon>Bacillota</taxon>
        <taxon>Clostridia</taxon>
        <taxon>Eubacteriales</taxon>
        <taxon>Peptococcaceae</taxon>
        <taxon>Desulforamulus</taxon>
    </lineage>
</organism>
<evidence type="ECO:0000313" key="10">
    <source>
        <dbReference type="EMBL" id="ABO51698.1"/>
    </source>
</evidence>
<keyword evidence="7" id="KW-0169">Cobalamin biosynthesis</keyword>
<keyword evidence="5 7" id="KW-0460">Magnesium</keyword>
<dbReference type="SUPFAM" id="SSF52540">
    <property type="entry name" value="P-loop containing nucleoside triphosphate hydrolases"/>
    <property type="match status" value="1"/>
</dbReference>
<evidence type="ECO:0000259" key="9">
    <source>
        <dbReference type="Pfam" id="PF07685"/>
    </source>
</evidence>
<keyword evidence="3 7" id="KW-0547">Nucleotide-binding</keyword>
<dbReference type="eggNOG" id="COG1797">
    <property type="taxonomic scope" value="Bacteria"/>
</dbReference>
<dbReference type="PANTHER" id="PTHR43873">
    <property type="entry name" value="COBYRINATE A,C-DIAMIDE SYNTHASE"/>
    <property type="match status" value="1"/>
</dbReference>
<comment type="function">
    <text evidence="7">Catalyzes the ATP-dependent amidation of the two carboxylate groups at positions a and c of cobyrinate, using either L-glutamine or ammonia as the nitrogen source.</text>
</comment>
<dbReference type="Pfam" id="PF01656">
    <property type="entry name" value="CbiA"/>
    <property type="match status" value="1"/>
</dbReference>
<dbReference type="CDD" id="cd03130">
    <property type="entry name" value="GATase1_CobB"/>
    <property type="match status" value="1"/>
</dbReference>
<comment type="similarity">
    <text evidence="7">Belongs to the CobB/CbiA family.</text>
</comment>
<comment type="pathway">
    <text evidence="7">Cofactor biosynthesis; adenosylcobalamin biosynthesis; cob(II)yrinate a,c-diamide from sirohydrochlorin (anaerobic route): step 10/10.</text>
</comment>
<evidence type="ECO:0000256" key="3">
    <source>
        <dbReference type="ARBA" id="ARBA00022741"/>
    </source>
</evidence>
<gene>
    <name evidence="7" type="primary">cbiA</name>
    <name evidence="10" type="ordered locus">Dred_3196</name>
</gene>
<dbReference type="NCBIfam" id="NF002204">
    <property type="entry name" value="PRK01077.1"/>
    <property type="match status" value="1"/>
</dbReference>
<dbReference type="GO" id="GO:0005524">
    <property type="term" value="F:ATP binding"/>
    <property type="evidence" value="ECO:0007669"/>
    <property type="project" value="UniProtKB-UniRule"/>
</dbReference>
<keyword evidence="11" id="KW-1185">Reference proteome</keyword>
<comment type="cofactor">
    <cofactor evidence="1 7">
        <name>Mg(2+)</name>
        <dbReference type="ChEBI" id="CHEBI:18420"/>
    </cofactor>
</comment>
<dbReference type="GO" id="GO:0042242">
    <property type="term" value="F:cobyrinic acid a,c-diamide synthase activity"/>
    <property type="evidence" value="ECO:0007669"/>
    <property type="project" value="UniProtKB-UniRule"/>
</dbReference>
<dbReference type="InterPro" id="IPR004484">
    <property type="entry name" value="CbiA/CobB_synth"/>
</dbReference>
<dbReference type="PANTHER" id="PTHR43873:SF1">
    <property type="entry name" value="COBYRINATE A,C-DIAMIDE SYNTHASE"/>
    <property type="match status" value="1"/>
</dbReference>
<dbReference type="InterPro" id="IPR029062">
    <property type="entry name" value="Class_I_gatase-like"/>
</dbReference>
<dbReference type="HOGENOM" id="CLU_022752_2_1_9"/>
<name>A4J9E5_DESRM</name>
<dbReference type="UniPathway" id="UPA00148">
    <property type="reaction ID" value="UER00231"/>
</dbReference>
<dbReference type="EMBL" id="CP000612">
    <property type="protein sequence ID" value="ABO51698.1"/>
    <property type="molecule type" value="Genomic_DNA"/>
</dbReference>
<dbReference type="SUPFAM" id="SSF52317">
    <property type="entry name" value="Class I glutamine amidotransferase-like"/>
    <property type="match status" value="1"/>
</dbReference>
<protein>
    <recommendedName>
        <fullName evidence="7">Cobyrinate a,c-diamide synthase</fullName>
        <ecNumber evidence="7">6.3.5.11</ecNumber>
    </recommendedName>
    <alternativeName>
        <fullName evidence="7">Cobyrinic acid a,c-diamide synthetase</fullName>
    </alternativeName>
</protein>
<proteinExistence type="inferred from homology"/>
<dbReference type="Proteomes" id="UP000001556">
    <property type="component" value="Chromosome"/>
</dbReference>
<comment type="miscellaneous">
    <text evidence="7">The a and c carboxylates of cobyrinate are activated for nucleophilic attack via formation of a phosphorylated intermediate by ATP. CbiA catalyzes first the amidation of the c-carboxylate, and then that of the a-carboxylate.</text>
</comment>